<feature type="transmembrane region" description="Helical" evidence="1">
    <location>
        <begin position="74"/>
        <end position="92"/>
    </location>
</feature>
<feature type="transmembrane region" description="Helical" evidence="1">
    <location>
        <begin position="253"/>
        <end position="270"/>
    </location>
</feature>
<sequence>MHVNSPGSSLSLRRLEASDAVGAFTFLAGAFAVNRAGVAWPDIARLVFAYGLTVLGPGLVITRRFPTLTRVGRLSVAFTAGLAAQLLGWAVGVATGQTWLVLVTPALFAGLWELAFRRFAPAPRTQETAEAPRSRWWAVGALLVSSAVALHSLALTLWRITPLDHHLRWYQDMEWHVAISALAMHQVPPTDPQSAAEGPLSYHWFSNAHGAALSLASGVDIDAVSVVAWFLPVGLATLGLAYEMGLSLSRSALVAALAPLLIAVPPVALFSEVIDTGSTFALIWLSPSHLFSLPLCLLLTWVVIIILRTPRVPVPTAALALLLALMGPGTKVSILPTLMGGLGIVTVHALWRRRGVVRPIVLGAVGGAIVLGTAPLFAGGGGGSIFLLGATARQLRPWRELQKMGREPGFDVLALFVVALLATYAVILLVAAIDDVVARSMFIGMFLVAVAAMFALAHPSLSQVYFMRGLQPVSAVFIAWGFVALVNGARRRSDTRAVALAAGIIGGASFGVALVWQRTSVYEHLAPLRMSRMAPIAGVVLLLALVSIVLLARRKRHPRAALSLGASVLGYSLAAPVLATAYTMTPEYAPVVKPANPPTATSPLTEDELEAGRALAQANPESSLVATNVHCAAVVTVDHCDARGFWVSAITRSPVDIGAWAYSSSARIRNGVGGYRYMYQPYYDTTAFAQNERAFSAPDRQVLDALAARGVRYLYADSRASRVSPELADLTTTIFSSPTVSVYELPPPSKAASSAS</sequence>
<gene>
    <name evidence="2" type="ORF">D1832_08900</name>
</gene>
<dbReference type="AlphaFoldDB" id="A0A417Z4G2"/>
<protein>
    <submittedName>
        <fullName evidence="2">Uncharacterized protein</fullName>
    </submittedName>
</protein>
<feature type="transmembrane region" description="Helical" evidence="1">
    <location>
        <begin position="223"/>
        <end position="241"/>
    </location>
</feature>
<keyword evidence="1" id="KW-0472">Membrane</keyword>
<organism evidence="2 3">
    <name type="scientific">Dermacoccus abyssi</name>
    <dbReference type="NCBI Taxonomy" id="322596"/>
    <lineage>
        <taxon>Bacteria</taxon>
        <taxon>Bacillati</taxon>
        <taxon>Actinomycetota</taxon>
        <taxon>Actinomycetes</taxon>
        <taxon>Micrococcales</taxon>
        <taxon>Dermacoccaceae</taxon>
        <taxon>Dermacoccus</taxon>
    </lineage>
</organism>
<comment type="caution">
    <text evidence="2">The sequence shown here is derived from an EMBL/GenBank/DDBJ whole genome shotgun (WGS) entry which is preliminary data.</text>
</comment>
<feature type="transmembrane region" description="Helical" evidence="1">
    <location>
        <begin position="564"/>
        <end position="584"/>
    </location>
</feature>
<dbReference type="EMBL" id="QWLM01000009">
    <property type="protein sequence ID" value="RHW45499.1"/>
    <property type="molecule type" value="Genomic_DNA"/>
</dbReference>
<evidence type="ECO:0000313" key="2">
    <source>
        <dbReference type="EMBL" id="RHW45499.1"/>
    </source>
</evidence>
<name>A0A417Z4G2_9MICO</name>
<feature type="transmembrane region" description="Helical" evidence="1">
    <location>
        <begin position="469"/>
        <end position="486"/>
    </location>
</feature>
<evidence type="ECO:0000256" key="1">
    <source>
        <dbReference type="SAM" id="Phobius"/>
    </source>
</evidence>
<feature type="transmembrane region" description="Helical" evidence="1">
    <location>
        <begin position="498"/>
        <end position="516"/>
    </location>
</feature>
<accession>A0A417Z4G2</accession>
<feature type="transmembrane region" description="Helical" evidence="1">
    <location>
        <begin position="290"/>
        <end position="307"/>
    </location>
</feature>
<keyword evidence="1" id="KW-0812">Transmembrane</keyword>
<feature type="transmembrane region" description="Helical" evidence="1">
    <location>
        <begin position="536"/>
        <end position="552"/>
    </location>
</feature>
<feature type="transmembrane region" description="Helical" evidence="1">
    <location>
        <begin position="360"/>
        <end position="392"/>
    </location>
</feature>
<feature type="transmembrane region" description="Helical" evidence="1">
    <location>
        <begin position="440"/>
        <end position="457"/>
    </location>
</feature>
<feature type="transmembrane region" description="Helical" evidence="1">
    <location>
        <begin position="98"/>
        <end position="116"/>
    </location>
</feature>
<feature type="transmembrane region" description="Helical" evidence="1">
    <location>
        <begin position="136"/>
        <end position="160"/>
    </location>
</feature>
<feature type="transmembrane region" description="Helical" evidence="1">
    <location>
        <begin position="312"/>
        <end position="328"/>
    </location>
</feature>
<reference evidence="2 3" key="1">
    <citation type="submission" date="2018-08" db="EMBL/GenBank/DDBJ databases">
        <title>Whole genome sequence analysis of Dermacoccus abyssi bacteria isolated from Deep Mariana trench Micromonospora spp reveals genes involved in the environmental adaptation and production of secondary metabolites.</title>
        <authorList>
            <person name="Abdel-Mageed W.M."/>
            <person name="Lehri B."/>
            <person name="Nouioui I."/>
            <person name="Goodfellow I."/>
            <person name="Jaspars M."/>
            <person name="Karlyshev A."/>
        </authorList>
    </citation>
    <scope>NUCLEOTIDE SEQUENCE [LARGE SCALE GENOMIC DNA]</scope>
    <source>
        <strain evidence="2 3">MT1.1</strain>
    </source>
</reference>
<feature type="transmembrane region" description="Helical" evidence="1">
    <location>
        <begin position="43"/>
        <end position="62"/>
    </location>
</feature>
<dbReference type="Proteomes" id="UP000285376">
    <property type="component" value="Unassembled WGS sequence"/>
</dbReference>
<evidence type="ECO:0000313" key="3">
    <source>
        <dbReference type="Proteomes" id="UP000285376"/>
    </source>
</evidence>
<feature type="transmembrane region" description="Helical" evidence="1">
    <location>
        <begin position="412"/>
        <end position="433"/>
    </location>
</feature>
<feature type="transmembrane region" description="Helical" evidence="1">
    <location>
        <begin position="334"/>
        <end position="351"/>
    </location>
</feature>
<keyword evidence="1" id="KW-1133">Transmembrane helix</keyword>
<feature type="transmembrane region" description="Helical" evidence="1">
    <location>
        <begin position="20"/>
        <end position="37"/>
    </location>
</feature>
<proteinExistence type="predicted"/>